<evidence type="ECO:0000313" key="5">
    <source>
        <dbReference type="Proteomes" id="UP000799324"/>
    </source>
</evidence>
<accession>A0A6A6T706</accession>
<organism evidence="4 5">
    <name type="scientific">Lophiostoma macrostomum CBS 122681</name>
    <dbReference type="NCBI Taxonomy" id="1314788"/>
    <lineage>
        <taxon>Eukaryota</taxon>
        <taxon>Fungi</taxon>
        <taxon>Dikarya</taxon>
        <taxon>Ascomycota</taxon>
        <taxon>Pezizomycotina</taxon>
        <taxon>Dothideomycetes</taxon>
        <taxon>Pleosporomycetidae</taxon>
        <taxon>Pleosporales</taxon>
        <taxon>Lophiostomataceae</taxon>
        <taxon>Lophiostoma</taxon>
    </lineage>
</organism>
<name>A0A6A6T706_9PLEO</name>
<feature type="region of interest" description="Disordered" evidence="2">
    <location>
        <begin position="262"/>
        <end position="316"/>
    </location>
</feature>
<dbReference type="CDD" id="cd00067">
    <property type="entry name" value="GAL4"/>
    <property type="match status" value="1"/>
</dbReference>
<feature type="compositionally biased region" description="Low complexity" evidence="2">
    <location>
        <begin position="186"/>
        <end position="204"/>
    </location>
</feature>
<evidence type="ECO:0000259" key="3">
    <source>
        <dbReference type="PROSITE" id="PS50048"/>
    </source>
</evidence>
<dbReference type="PANTHER" id="PTHR31668">
    <property type="entry name" value="GLUCOSE TRANSPORT TRANSCRIPTION REGULATOR RGT1-RELATED-RELATED"/>
    <property type="match status" value="1"/>
</dbReference>
<feature type="domain" description="Zn(2)-C6 fungal-type" evidence="3">
    <location>
        <begin position="130"/>
        <end position="164"/>
    </location>
</feature>
<keyword evidence="1" id="KW-0539">Nucleus</keyword>
<dbReference type="OrthoDB" id="4150019at2759"/>
<dbReference type="InterPro" id="IPR050797">
    <property type="entry name" value="Carb_Metab_Trans_Reg"/>
</dbReference>
<feature type="compositionally biased region" description="Polar residues" evidence="2">
    <location>
        <begin position="289"/>
        <end position="316"/>
    </location>
</feature>
<dbReference type="GO" id="GO:0008270">
    <property type="term" value="F:zinc ion binding"/>
    <property type="evidence" value="ECO:0007669"/>
    <property type="project" value="InterPro"/>
</dbReference>
<dbReference type="Gene3D" id="4.10.240.10">
    <property type="entry name" value="Zn(2)-C6 fungal-type DNA-binding domain"/>
    <property type="match status" value="1"/>
</dbReference>
<dbReference type="InterPro" id="IPR001138">
    <property type="entry name" value="Zn2Cys6_DnaBD"/>
</dbReference>
<feature type="region of interest" description="Disordered" evidence="2">
    <location>
        <begin position="169"/>
        <end position="245"/>
    </location>
</feature>
<feature type="region of interest" description="Disordered" evidence="2">
    <location>
        <begin position="438"/>
        <end position="467"/>
    </location>
</feature>
<dbReference type="EMBL" id="MU004344">
    <property type="protein sequence ID" value="KAF2655789.1"/>
    <property type="molecule type" value="Genomic_DNA"/>
</dbReference>
<reference evidence="4" key="1">
    <citation type="journal article" date="2020" name="Stud. Mycol.">
        <title>101 Dothideomycetes genomes: a test case for predicting lifestyles and emergence of pathogens.</title>
        <authorList>
            <person name="Haridas S."/>
            <person name="Albert R."/>
            <person name="Binder M."/>
            <person name="Bloem J."/>
            <person name="Labutti K."/>
            <person name="Salamov A."/>
            <person name="Andreopoulos B."/>
            <person name="Baker S."/>
            <person name="Barry K."/>
            <person name="Bills G."/>
            <person name="Bluhm B."/>
            <person name="Cannon C."/>
            <person name="Castanera R."/>
            <person name="Culley D."/>
            <person name="Daum C."/>
            <person name="Ezra D."/>
            <person name="Gonzalez J."/>
            <person name="Henrissat B."/>
            <person name="Kuo A."/>
            <person name="Liang C."/>
            <person name="Lipzen A."/>
            <person name="Lutzoni F."/>
            <person name="Magnuson J."/>
            <person name="Mondo S."/>
            <person name="Nolan M."/>
            <person name="Ohm R."/>
            <person name="Pangilinan J."/>
            <person name="Park H.-J."/>
            <person name="Ramirez L."/>
            <person name="Alfaro M."/>
            <person name="Sun H."/>
            <person name="Tritt A."/>
            <person name="Yoshinaga Y."/>
            <person name="Zwiers L.-H."/>
            <person name="Turgeon B."/>
            <person name="Goodwin S."/>
            <person name="Spatafora J."/>
            <person name="Crous P."/>
            <person name="Grigoriev I."/>
        </authorList>
    </citation>
    <scope>NUCLEOTIDE SEQUENCE</scope>
    <source>
        <strain evidence="4">CBS 122681</strain>
    </source>
</reference>
<dbReference type="Proteomes" id="UP000799324">
    <property type="component" value="Unassembled WGS sequence"/>
</dbReference>
<dbReference type="PROSITE" id="PS50048">
    <property type="entry name" value="ZN2_CY6_FUNGAL_2"/>
    <property type="match status" value="1"/>
</dbReference>
<dbReference type="SUPFAM" id="SSF57701">
    <property type="entry name" value="Zn2/Cys6 DNA-binding domain"/>
    <property type="match status" value="1"/>
</dbReference>
<dbReference type="PROSITE" id="PS00463">
    <property type="entry name" value="ZN2_CY6_FUNGAL_1"/>
    <property type="match status" value="1"/>
</dbReference>
<dbReference type="InterPro" id="IPR036864">
    <property type="entry name" value="Zn2-C6_fun-type_DNA-bd_sf"/>
</dbReference>
<feature type="compositionally biased region" description="Low complexity" evidence="2">
    <location>
        <begin position="269"/>
        <end position="288"/>
    </location>
</feature>
<gene>
    <name evidence="4" type="ORF">K491DRAFT_409083</name>
</gene>
<evidence type="ECO:0000256" key="2">
    <source>
        <dbReference type="SAM" id="MobiDB-lite"/>
    </source>
</evidence>
<dbReference type="Pfam" id="PF00172">
    <property type="entry name" value="Zn_clus"/>
    <property type="match status" value="1"/>
</dbReference>
<proteinExistence type="predicted"/>
<dbReference type="AlphaFoldDB" id="A0A6A6T706"/>
<sequence length="467" mass="50349">MAVGVERRARKAASRLNQALLLEPVSNAMTYNPLTHTTGVGLPVSQNPTLYRAEKPIESDGTIPGSGIELSLQELSTKKRRQSKGKIPTELRRSTSTPHMRNLALTTSGELSPTADKRRNKLGYHRTSVACGHCRRRKIRCLVAPDDAQGRCANCIRLKKECNFYPVEQNPENPPPPTSAVKEAGARAPASSTTSSPRHPPSISGEKIEEFRPPFPGSHPASSRYGTQPEVDLDPRHAPHSGGMPMQHPQYAYPPPIETQWATPGFLPSSSIAESSPSSSGYWRPSPSTANSTYGSESNVSGGQTPATISSASNVSYGAPPDNHNWASPNVATPTRSMSYGNIEGLPHQYSTPGLGIQQHDYPRRTSPYPYPGTIDTSGSVMHSTTLGGTTAAPLSAPVLPNHQYHYPQAWSSYGGAQPPAPEAPIQGRSMSMQWYHEPSPLDQVQEEGGQPGPYTHHGISQFYSGP</sequence>
<dbReference type="GO" id="GO:0000981">
    <property type="term" value="F:DNA-binding transcription factor activity, RNA polymerase II-specific"/>
    <property type="evidence" value="ECO:0007669"/>
    <property type="project" value="InterPro"/>
</dbReference>
<keyword evidence="5" id="KW-1185">Reference proteome</keyword>
<dbReference type="SMART" id="SM00066">
    <property type="entry name" value="GAL4"/>
    <property type="match status" value="1"/>
</dbReference>
<evidence type="ECO:0000256" key="1">
    <source>
        <dbReference type="ARBA" id="ARBA00023242"/>
    </source>
</evidence>
<evidence type="ECO:0000313" key="4">
    <source>
        <dbReference type="EMBL" id="KAF2655789.1"/>
    </source>
</evidence>
<protein>
    <recommendedName>
        <fullName evidence="3">Zn(2)-C6 fungal-type domain-containing protein</fullName>
    </recommendedName>
</protein>